<evidence type="ECO:0000313" key="11">
    <source>
        <dbReference type="Proteomes" id="UP000077037"/>
    </source>
</evidence>
<sequence length="529" mass="57636">MTRAAGAVHGQLGWTPRANPWAVAIIVTLAAFMEVLDTTIVNVALPHIAGTMSASYDESTWALTSYLVANSIVLPISAFLGRLMGRKRYFLLCIVMFTVCSLLCGIATELWQLILFRLLQGFFGGGLQPNQQAILLDYFPPEDRGKAFSVSAIAIIVAPIFGPTLGGWITDTFSWRWVFLINVPVGVLTTLAVMQFLEDPPWEKRAERGSLRIDYIGIGLIALGLGCLEVTLDRGENLDWLSSNVIRVSAVMAAVGLVGAVYWLLYAKRPVVDLRALRDKNFALACACIFGFATVLYGSAVLIPQLAQQQLGYTAMWAGLVLTPGAAIIIFVIPVISKIMPHVQTRFLVAFGFLLLGLSMVYSHGIAPNIDYRTLATMRATQSLGIALLFVPVTTLAYVTLPKHLNGDGTALFTMFRNIAGSVGIAMSSALLRDRSQVRQAYLSEHLSPYDPSFQETLQRMARSIQDYAHVTGDATQAAAAQLYRTLINQATFQAYQDIFAYCAILAFCFVPLTLLFSKVKSSGGAPGH</sequence>
<comment type="similarity">
    <text evidence="2">Belongs to the major facilitator superfamily. EmrB family.</text>
</comment>
<comment type="subcellular location">
    <subcellularLocation>
        <location evidence="1">Cell membrane</location>
        <topology evidence="1">Multi-pass membrane protein</topology>
    </subcellularLocation>
</comment>
<feature type="transmembrane region" description="Helical" evidence="8">
    <location>
        <begin position="348"/>
        <end position="367"/>
    </location>
</feature>
<dbReference type="EMBL" id="FKBS01000012">
    <property type="protein sequence ID" value="SAI07292.1"/>
    <property type="molecule type" value="Genomic_DNA"/>
</dbReference>
<dbReference type="Gene3D" id="1.20.1250.20">
    <property type="entry name" value="MFS general substrate transporter like domains"/>
    <property type="match status" value="1"/>
</dbReference>
<evidence type="ECO:0000256" key="6">
    <source>
        <dbReference type="ARBA" id="ARBA00022989"/>
    </source>
</evidence>
<name>A0A157MDV4_9BORD</name>
<evidence type="ECO:0000256" key="1">
    <source>
        <dbReference type="ARBA" id="ARBA00004651"/>
    </source>
</evidence>
<feature type="transmembrane region" description="Helical" evidence="8">
    <location>
        <begin position="282"/>
        <end position="303"/>
    </location>
</feature>
<feature type="transmembrane region" description="Helical" evidence="8">
    <location>
        <begin position="499"/>
        <end position="517"/>
    </location>
</feature>
<feature type="transmembrane region" description="Helical" evidence="8">
    <location>
        <begin position="411"/>
        <end position="432"/>
    </location>
</feature>
<feature type="transmembrane region" description="Helical" evidence="8">
    <location>
        <begin position="379"/>
        <end position="399"/>
    </location>
</feature>
<feature type="transmembrane region" description="Helical" evidence="8">
    <location>
        <begin position="89"/>
        <end position="108"/>
    </location>
</feature>
<feature type="domain" description="Major facilitator superfamily (MFS) profile" evidence="9">
    <location>
        <begin position="23"/>
        <end position="515"/>
    </location>
</feature>
<dbReference type="Proteomes" id="UP000077037">
    <property type="component" value="Unassembled WGS sequence"/>
</dbReference>
<feature type="transmembrane region" description="Helical" evidence="8">
    <location>
        <begin position="61"/>
        <end position="80"/>
    </location>
</feature>
<dbReference type="InterPro" id="IPR020846">
    <property type="entry name" value="MFS_dom"/>
</dbReference>
<feature type="transmembrane region" description="Helical" evidence="8">
    <location>
        <begin position="21"/>
        <end position="41"/>
    </location>
</feature>
<dbReference type="InterPro" id="IPR011701">
    <property type="entry name" value="MFS"/>
</dbReference>
<dbReference type="GO" id="GO:0005886">
    <property type="term" value="C:plasma membrane"/>
    <property type="evidence" value="ECO:0007669"/>
    <property type="project" value="UniProtKB-SubCell"/>
</dbReference>
<evidence type="ECO:0000256" key="5">
    <source>
        <dbReference type="ARBA" id="ARBA00022692"/>
    </source>
</evidence>
<organism evidence="10 11">
    <name type="scientific">Bordetella ansorpii</name>
    <dbReference type="NCBI Taxonomy" id="288768"/>
    <lineage>
        <taxon>Bacteria</taxon>
        <taxon>Pseudomonadati</taxon>
        <taxon>Pseudomonadota</taxon>
        <taxon>Betaproteobacteria</taxon>
        <taxon>Burkholderiales</taxon>
        <taxon>Alcaligenaceae</taxon>
        <taxon>Bordetella</taxon>
    </lineage>
</organism>
<dbReference type="PANTHER" id="PTHR42718">
    <property type="entry name" value="MAJOR FACILITATOR SUPERFAMILY MULTIDRUG TRANSPORTER MFSC"/>
    <property type="match status" value="1"/>
</dbReference>
<feature type="transmembrane region" description="Helical" evidence="8">
    <location>
        <begin position="215"/>
        <end position="232"/>
    </location>
</feature>
<keyword evidence="3" id="KW-0813">Transport</keyword>
<dbReference type="InterPro" id="IPR004638">
    <property type="entry name" value="EmrB-like"/>
</dbReference>
<evidence type="ECO:0000259" key="9">
    <source>
        <dbReference type="PROSITE" id="PS50850"/>
    </source>
</evidence>
<dbReference type="OrthoDB" id="9807274at2"/>
<dbReference type="AlphaFoldDB" id="A0A157MDV4"/>
<evidence type="ECO:0000256" key="3">
    <source>
        <dbReference type="ARBA" id="ARBA00022448"/>
    </source>
</evidence>
<dbReference type="Pfam" id="PF07690">
    <property type="entry name" value="MFS_1"/>
    <property type="match status" value="1"/>
</dbReference>
<dbReference type="CDD" id="cd17503">
    <property type="entry name" value="MFS_LmrB_MDR_like"/>
    <property type="match status" value="1"/>
</dbReference>
<evidence type="ECO:0000256" key="2">
    <source>
        <dbReference type="ARBA" id="ARBA00008537"/>
    </source>
</evidence>
<dbReference type="Gene3D" id="1.20.1720.10">
    <property type="entry name" value="Multidrug resistance protein D"/>
    <property type="match status" value="1"/>
</dbReference>
<evidence type="ECO:0000256" key="8">
    <source>
        <dbReference type="SAM" id="Phobius"/>
    </source>
</evidence>
<gene>
    <name evidence="10" type="primary">emrB_2</name>
    <name evidence="10" type="ORF">SAMEA1982600_01205</name>
</gene>
<keyword evidence="7 8" id="KW-0472">Membrane</keyword>
<dbReference type="InterPro" id="IPR036259">
    <property type="entry name" value="MFS_trans_sf"/>
</dbReference>
<accession>A0A157MDV4</accession>
<reference evidence="10 11" key="1">
    <citation type="submission" date="2016-03" db="EMBL/GenBank/DDBJ databases">
        <authorList>
            <consortium name="Pathogen Informatics"/>
        </authorList>
    </citation>
    <scope>NUCLEOTIDE SEQUENCE [LARGE SCALE GENOMIC DNA]</scope>
    <source>
        <strain evidence="10 11">NCTC13364</strain>
    </source>
</reference>
<dbReference type="PANTHER" id="PTHR42718:SF9">
    <property type="entry name" value="MAJOR FACILITATOR SUPERFAMILY MULTIDRUG TRANSPORTER MFSC"/>
    <property type="match status" value="1"/>
</dbReference>
<protein>
    <submittedName>
        <fullName evidence="10">Multidrug resistance protein</fullName>
    </submittedName>
</protein>
<keyword evidence="6 8" id="KW-1133">Transmembrane helix</keyword>
<keyword evidence="5 8" id="KW-0812">Transmembrane</keyword>
<dbReference type="PROSITE" id="PS50850">
    <property type="entry name" value="MFS"/>
    <property type="match status" value="1"/>
</dbReference>
<evidence type="ECO:0000256" key="7">
    <source>
        <dbReference type="ARBA" id="ARBA00023136"/>
    </source>
</evidence>
<dbReference type="GO" id="GO:0022857">
    <property type="term" value="F:transmembrane transporter activity"/>
    <property type="evidence" value="ECO:0007669"/>
    <property type="project" value="InterPro"/>
</dbReference>
<dbReference type="NCBIfam" id="TIGR00711">
    <property type="entry name" value="efflux_EmrB"/>
    <property type="match status" value="1"/>
</dbReference>
<feature type="transmembrane region" description="Helical" evidence="8">
    <location>
        <begin position="148"/>
        <end position="169"/>
    </location>
</feature>
<evidence type="ECO:0000256" key="4">
    <source>
        <dbReference type="ARBA" id="ARBA00022475"/>
    </source>
</evidence>
<dbReference type="RefSeq" id="WP_066410024.1">
    <property type="nucleotide sequence ID" value="NZ_FKBS01000012.1"/>
</dbReference>
<feature type="transmembrane region" description="Helical" evidence="8">
    <location>
        <begin position="244"/>
        <end position="266"/>
    </location>
</feature>
<proteinExistence type="inferred from homology"/>
<feature type="transmembrane region" description="Helical" evidence="8">
    <location>
        <begin position="175"/>
        <end position="194"/>
    </location>
</feature>
<feature type="transmembrane region" description="Helical" evidence="8">
    <location>
        <begin position="315"/>
        <end position="336"/>
    </location>
</feature>
<dbReference type="SUPFAM" id="SSF103473">
    <property type="entry name" value="MFS general substrate transporter"/>
    <property type="match status" value="1"/>
</dbReference>
<keyword evidence="4" id="KW-1003">Cell membrane</keyword>
<evidence type="ECO:0000313" key="10">
    <source>
        <dbReference type="EMBL" id="SAI07292.1"/>
    </source>
</evidence>